<accession>A0ACC3BVG9</accession>
<protein>
    <submittedName>
        <fullName evidence="1">Uncharacterized protein</fullName>
    </submittedName>
</protein>
<dbReference type="Proteomes" id="UP000798662">
    <property type="component" value="Chromosome 1"/>
</dbReference>
<sequence>MVARGVRHCAYDIGAFRGTTLVPKSQWDMTTRAFDETVQALPRAGFDCIALTFYAFMDTLESTSFHYNFSTAGEPVSGDPTSIVSAIGKLHAAGMCVILKPHIAIETREWRGYVTPSAPFFEAYRSWVLGWVDVAQQHRVEAVAIGSEWKRVEQDDASWRRIIQDARARYSGYLCYGTNWDAYMTLPFTDALDFVATSAYFEVAPPPQPWPALPTRHSYQTVLDGWNRVVSEMDEWRRTTVPHLPIVFIEAGVRSVVGAASYPWESQPPQDREDAVDLQGQADFYAAMFDAVAPFTWWRGQFSWEWLWGSAMNQSGGPTGTGYSVQGKPAEAVLLERIAAVPAAANQTRCTAAPPSSGTAAAAAAPGSATTPAPDGGTPSYLNPDAVADSPHARFAGNIAGDWRGYESAFSVATGAASSIPSYLIPDEFRQWNVAVTGYETLTSSVVLPPPDGRGRSTLETVRTRALPAVGCENDAVVPDAATFAAVLPLSADGETATVGFSSGAYASGPTAGGPAAVWEVCLLSPPGAFAEGDGQVDNAGIRAHRRRMRVLAGPLVGAAGAVTLFAEGYFHTPSRGAVLPGCGGGADVEPLPDGSVEGVGDLDAGWVRTVIETASATGGWAVEPATAEAPLSAGTVKLRLPHGVVLTVRDGGSGDNCGSRSLGVSWEWALGQRVGLERECDTEGRTLRVTQFTEVRA</sequence>
<evidence type="ECO:0000313" key="2">
    <source>
        <dbReference type="Proteomes" id="UP000798662"/>
    </source>
</evidence>
<organism evidence="1 2">
    <name type="scientific">Pyropia yezoensis</name>
    <name type="common">Susabi-nori</name>
    <name type="synonym">Porphyra yezoensis</name>
    <dbReference type="NCBI Taxonomy" id="2788"/>
    <lineage>
        <taxon>Eukaryota</taxon>
        <taxon>Rhodophyta</taxon>
        <taxon>Bangiophyceae</taxon>
        <taxon>Bangiales</taxon>
        <taxon>Bangiaceae</taxon>
        <taxon>Pyropia</taxon>
    </lineage>
</organism>
<dbReference type="EMBL" id="CM020618">
    <property type="protein sequence ID" value="KAK1861930.1"/>
    <property type="molecule type" value="Genomic_DNA"/>
</dbReference>
<comment type="caution">
    <text evidence="1">The sequence shown here is derived from an EMBL/GenBank/DDBJ whole genome shotgun (WGS) entry which is preliminary data.</text>
</comment>
<keyword evidence="2" id="KW-1185">Reference proteome</keyword>
<name>A0ACC3BVG9_PYRYE</name>
<proteinExistence type="predicted"/>
<gene>
    <name evidence="1" type="ORF">I4F81_004508</name>
</gene>
<reference evidence="1" key="1">
    <citation type="submission" date="2019-11" db="EMBL/GenBank/DDBJ databases">
        <title>Nori genome reveals adaptations in red seaweeds to the harsh intertidal environment.</title>
        <authorList>
            <person name="Wang D."/>
            <person name="Mao Y."/>
        </authorList>
    </citation>
    <scope>NUCLEOTIDE SEQUENCE</scope>
    <source>
        <tissue evidence="1">Gametophyte</tissue>
    </source>
</reference>
<evidence type="ECO:0000313" key="1">
    <source>
        <dbReference type="EMBL" id="KAK1861930.1"/>
    </source>
</evidence>